<evidence type="ECO:0000313" key="1">
    <source>
        <dbReference type="EnsemblPlants" id="AET4Gv20241100.8"/>
    </source>
</evidence>
<reference evidence="1" key="5">
    <citation type="journal article" date="2021" name="G3 (Bethesda)">
        <title>Aegilops tauschii genome assembly Aet v5.0 features greater sequence contiguity and improved annotation.</title>
        <authorList>
            <person name="Wang L."/>
            <person name="Zhu T."/>
            <person name="Rodriguez J.C."/>
            <person name="Deal K.R."/>
            <person name="Dubcovsky J."/>
            <person name="McGuire P.E."/>
            <person name="Lux T."/>
            <person name="Spannagl M."/>
            <person name="Mayer K.F.X."/>
            <person name="Baldrich P."/>
            <person name="Meyers B.C."/>
            <person name="Huo N."/>
            <person name="Gu Y.Q."/>
            <person name="Zhou H."/>
            <person name="Devos K.M."/>
            <person name="Bennetzen J.L."/>
            <person name="Unver T."/>
            <person name="Budak H."/>
            <person name="Gulick P.J."/>
            <person name="Galiba G."/>
            <person name="Kalapos B."/>
            <person name="Nelson D.R."/>
            <person name="Li P."/>
            <person name="You F.M."/>
            <person name="Luo M.C."/>
            <person name="Dvorak J."/>
        </authorList>
    </citation>
    <scope>NUCLEOTIDE SEQUENCE [LARGE SCALE GENOMIC DNA]</scope>
    <source>
        <strain evidence="1">cv. AL8/78</strain>
    </source>
</reference>
<reference evidence="2" key="2">
    <citation type="journal article" date="2017" name="Nat. Plants">
        <title>The Aegilops tauschii genome reveals multiple impacts of transposons.</title>
        <authorList>
            <person name="Zhao G."/>
            <person name="Zou C."/>
            <person name="Li K."/>
            <person name="Wang K."/>
            <person name="Li T."/>
            <person name="Gao L."/>
            <person name="Zhang X."/>
            <person name="Wang H."/>
            <person name="Yang Z."/>
            <person name="Liu X."/>
            <person name="Jiang W."/>
            <person name="Mao L."/>
            <person name="Kong X."/>
            <person name="Jiao Y."/>
            <person name="Jia J."/>
        </authorList>
    </citation>
    <scope>NUCLEOTIDE SEQUENCE [LARGE SCALE GENOMIC DNA]</scope>
    <source>
        <strain evidence="2">cv. AL8/78</strain>
    </source>
</reference>
<dbReference type="Proteomes" id="UP000015105">
    <property type="component" value="Chromosome 4D"/>
</dbReference>
<protein>
    <submittedName>
        <fullName evidence="1">Uncharacterized protein</fullName>
    </submittedName>
</protein>
<accession>A0A453HN25</accession>
<sequence>QQNPTGRTQQSHMASFGVDTRPAAAGEGALSFLSRSLREDLRLIRARAGELETFLSAPVPEPDLFARLRRAKTGWRWEDEDAAEWEPIRAVKARLRDLDRKRQDQASDVLHKVKLSLVSFQTPTNSTVLRAQVHK</sequence>
<organism evidence="1 2">
    <name type="scientific">Aegilops tauschii subsp. strangulata</name>
    <name type="common">Goatgrass</name>
    <dbReference type="NCBI Taxonomy" id="200361"/>
    <lineage>
        <taxon>Eukaryota</taxon>
        <taxon>Viridiplantae</taxon>
        <taxon>Streptophyta</taxon>
        <taxon>Embryophyta</taxon>
        <taxon>Tracheophyta</taxon>
        <taxon>Spermatophyta</taxon>
        <taxon>Magnoliopsida</taxon>
        <taxon>Liliopsida</taxon>
        <taxon>Poales</taxon>
        <taxon>Poaceae</taxon>
        <taxon>BOP clade</taxon>
        <taxon>Pooideae</taxon>
        <taxon>Triticodae</taxon>
        <taxon>Triticeae</taxon>
        <taxon>Triticinae</taxon>
        <taxon>Aegilops</taxon>
    </lineage>
</organism>
<evidence type="ECO:0000313" key="2">
    <source>
        <dbReference type="Proteomes" id="UP000015105"/>
    </source>
</evidence>
<keyword evidence="2" id="KW-1185">Reference proteome</keyword>
<name>A0A453HN25_AEGTS</name>
<reference evidence="1" key="3">
    <citation type="journal article" date="2017" name="Nature">
        <title>Genome sequence of the progenitor of the wheat D genome Aegilops tauschii.</title>
        <authorList>
            <person name="Luo M.C."/>
            <person name="Gu Y.Q."/>
            <person name="Puiu D."/>
            <person name="Wang H."/>
            <person name="Twardziok S.O."/>
            <person name="Deal K.R."/>
            <person name="Huo N."/>
            <person name="Zhu T."/>
            <person name="Wang L."/>
            <person name="Wang Y."/>
            <person name="McGuire P.E."/>
            <person name="Liu S."/>
            <person name="Long H."/>
            <person name="Ramasamy R.K."/>
            <person name="Rodriguez J.C."/>
            <person name="Van S.L."/>
            <person name="Yuan L."/>
            <person name="Wang Z."/>
            <person name="Xia Z."/>
            <person name="Xiao L."/>
            <person name="Anderson O.D."/>
            <person name="Ouyang S."/>
            <person name="Liang Y."/>
            <person name="Zimin A.V."/>
            <person name="Pertea G."/>
            <person name="Qi P."/>
            <person name="Bennetzen J.L."/>
            <person name="Dai X."/>
            <person name="Dawson M.W."/>
            <person name="Muller H.G."/>
            <person name="Kugler K."/>
            <person name="Rivarola-Duarte L."/>
            <person name="Spannagl M."/>
            <person name="Mayer K.F.X."/>
            <person name="Lu F.H."/>
            <person name="Bevan M.W."/>
            <person name="Leroy P."/>
            <person name="Li P."/>
            <person name="You F.M."/>
            <person name="Sun Q."/>
            <person name="Liu Z."/>
            <person name="Lyons E."/>
            <person name="Wicker T."/>
            <person name="Salzberg S.L."/>
            <person name="Devos K.M."/>
            <person name="Dvorak J."/>
        </authorList>
    </citation>
    <scope>NUCLEOTIDE SEQUENCE [LARGE SCALE GENOMIC DNA]</scope>
    <source>
        <strain evidence="1">cv. AL8/78</strain>
    </source>
</reference>
<reference evidence="1" key="4">
    <citation type="submission" date="2019-03" db="UniProtKB">
        <authorList>
            <consortium name="EnsemblPlants"/>
        </authorList>
    </citation>
    <scope>IDENTIFICATION</scope>
</reference>
<reference evidence="2" key="1">
    <citation type="journal article" date="2014" name="Science">
        <title>Ancient hybridizations among the ancestral genomes of bread wheat.</title>
        <authorList>
            <consortium name="International Wheat Genome Sequencing Consortium,"/>
            <person name="Marcussen T."/>
            <person name="Sandve S.R."/>
            <person name="Heier L."/>
            <person name="Spannagl M."/>
            <person name="Pfeifer M."/>
            <person name="Jakobsen K.S."/>
            <person name="Wulff B.B."/>
            <person name="Steuernagel B."/>
            <person name="Mayer K.F."/>
            <person name="Olsen O.A."/>
        </authorList>
    </citation>
    <scope>NUCLEOTIDE SEQUENCE [LARGE SCALE GENOMIC DNA]</scope>
    <source>
        <strain evidence="2">cv. AL8/78</strain>
    </source>
</reference>
<proteinExistence type="predicted"/>
<dbReference type="Gramene" id="AET4Gv20241100.8">
    <property type="protein sequence ID" value="AET4Gv20241100.8"/>
    <property type="gene ID" value="AET4Gv20241100"/>
</dbReference>
<dbReference type="EnsemblPlants" id="AET4Gv20241100.8">
    <property type="protein sequence ID" value="AET4Gv20241100.8"/>
    <property type="gene ID" value="AET4Gv20241100"/>
</dbReference>
<dbReference type="AlphaFoldDB" id="A0A453HN25"/>